<feature type="transmembrane region" description="Helical" evidence="1">
    <location>
        <begin position="34"/>
        <end position="57"/>
    </location>
</feature>
<keyword evidence="1" id="KW-1133">Transmembrane helix</keyword>
<keyword evidence="1" id="KW-0812">Transmembrane</keyword>
<reference evidence="2 3" key="1">
    <citation type="submission" date="2019-10" db="EMBL/GenBank/DDBJ databases">
        <title>Rubrobacter sp nov SCSIO 52915 isolated from a deep-sea sediment in the South China Sea.</title>
        <authorList>
            <person name="Chen R.W."/>
        </authorList>
    </citation>
    <scope>NUCLEOTIDE SEQUENCE [LARGE SCALE GENOMIC DNA]</scope>
    <source>
        <strain evidence="2 3">SCSIO 52915</strain>
    </source>
</reference>
<keyword evidence="3" id="KW-1185">Reference proteome</keyword>
<accession>A0A6G8PYS6</accession>
<dbReference type="RefSeq" id="WP_166396992.1">
    <property type="nucleotide sequence ID" value="NZ_CP045121.1"/>
</dbReference>
<dbReference type="EMBL" id="CP045121">
    <property type="protein sequence ID" value="QIN79328.1"/>
    <property type="molecule type" value="Genomic_DNA"/>
</dbReference>
<dbReference type="AlphaFoldDB" id="A0A6G8PYS6"/>
<keyword evidence="1" id="KW-0472">Membrane</keyword>
<sequence>MQVESVGASVLMKLGYAREVVYEFGAFDVKGPGFGFWSSMSLPITGALVVVTAAVMYREHLVGRFATASVPRYAAAFVLAFTIGSKVLSPQYMIWLLPLIPLCAGGLWLLGASGLYLGACWATSQIFPEHYDRLLSMDGSAIDLLLERNLILIVLWVLMLVLPPGDERGPVSPAPEGARA</sequence>
<evidence type="ECO:0000313" key="2">
    <source>
        <dbReference type="EMBL" id="QIN79328.1"/>
    </source>
</evidence>
<organism evidence="2 3">
    <name type="scientific">Rubrobacter marinus</name>
    <dbReference type="NCBI Taxonomy" id="2653852"/>
    <lineage>
        <taxon>Bacteria</taxon>
        <taxon>Bacillati</taxon>
        <taxon>Actinomycetota</taxon>
        <taxon>Rubrobacteria</taxon>
        <taxon>Rubrobacterales</taxon>
        <taxon>Rubrobacteraceae</taxon>
        <taxon>Rubrobacter</taxon>
    </lineage>
</organism>
<name>A0A6G8PYS6_9ACTN</name>
<evidence type="ECO:0000256" key="1">
    <source>
        <dbReference type="SAM" id="Phobius"/>
    </source>
</evidence>
<gene>
    <name evidence="2" type="ORF">GBA65_13310</name>
</gene>
<protein>
    <submittedName>
        <fullName evidence="2">Uncharacterized protein</fullName>
    </submittedName>
</protein>
<evidence type="ECO:0000313" key="3">
    <source>
        <dbReference type="Proteomes" id="UP000502706"/>
    </source>
</evidence>
<feature type="transmembrane region" description="Helical" evidence="1">
    <location>
        <begin position="94"/>
        <end position="123"/>
    </location>
</feature>
<proteinExistence type="predicted"/>
<dbReference type="Proteomes" id="UP000502706">
    <property type="component" value="Chromosome"/>
</dbReference>
<dbReference type="KEGG" id="rmar:GBA65_13310"/>
<feature type="transmembrane region" description="Helical" evidence="1">
    <location>
        <begin position="69"/>
        <end position="88"/>
    </location>
</feature>